<dbReference type="PROSITE" id="PS51123">
    <property type="entry name" value="OMPA_2"/>
    <property type="match status" value="1"/>
</dbReference>
<comment type="subcellular location">
    <subcellularLocation>
        <location evidence="1">Cell outer membrane</location>
    </subcellularLocation>
</comment>
<evidence type="ECO:0000259" key="7">
    <source>
        <dbReference type="PROSITE" id="PS51123"/>
    </source>
</evidence>
<accession>A0ABS9KTB6</accession>
<dbReference type="Pfam" id="PF02412">
    <property type="entry name" value="TSP_3"/>
    <property type="match status" value="3"/>
</dbReference>
<keyword evidence="9" id="KW-1185">Reference proteome</keyword>
<dbReference type="PANTHER" id="PTHR30329:SF21">
    <property type="entry name" value="LIPOPROTEIN YIAD-RELATED"/>
    <property type="match status" value="1"/>
</dbReference>
<dbReference type="Gene3D" id="3.30.1330.60">
    <property type="entry name" value="OmpA-like domain"/>
    <property type="match status" value="1"/>
</dbReference>
<evidence type="ECO:0000256" key="1">
    <source>
        <dbReference type="ARBA" id="ARBA00004442"/>
    </source>
</evidence>
<evidence type="ECO:0000313" key="8">
    <source>
        <dbReference type="EMBL" id="MCG2615577.1"/>
    </source>
</evidence>
<gene>
    <name evidence="8" type="ORF">LZZ85_14850</name>
</gene>
<evidence type="ECO:0000256" key="2">
    <source>
        <dbReference type="ARBA" id="ARBA00022729"/>
    </source>
</evidence>
<dbReference type="Proteomes" id="UP001165367">
    <property type="component" value="Unassembled WGS sequence"/>
</dbReference>
<evidence type="ECO:0000313" key="9">
    <source>
        <dbReference type="Proteomes" id="UP001165367"/>
    </source>
</evidence>
<dbReference type="InterPro" id="IPR003367">
    <property type="entry name" value="Thrombospondin_3-like_rpt"/>
</dbReference>
<organism evidence="8 9">
    <name type="scientific">Terrimonas ginsenosidimutans</name>
    <dbReference type="NCBI Taxonomy" id="2908004"/>
    <lineage>
        <taxon>Bacteria</taxon>
        <taxon>Pseudomonadati</taxon>
        <taxon>Bacteroidota</taxon>
        <taxon>Chitinophagia</taxon>
        <taxon>Chitinophagales</taxon>
        <taxon>Chitinophagaceae</taxon>
        <taxon>Terrimonas</taxon>
    </lineage>
</organism>
<keyword evidence="3 5" id="KW-0472">Membrane</keyword>
<keyword evidence="4" id="KW-0998">Cell outer membrane</keyword>
<dbReference type="RefSeq" id="WP_237873478.1">
    <property type="nucleotide sequence ID" value="NZ_JAKLTR010000009.1"/>
</dbReference>
<evidence type="ECO:0000256" key="3">
    <source>
        <dbReference type="ARBA" id="ARBA00023136"/>
    </source>
</evidence>
<dbReference type="Pfam" id="PF00691">
    <property type="entry name" value="OmpA"/>
    <property type="match status" value="1"/>
</dbReference>
<reference evidence="8" key="1">
    <citation type="submission" date="2022-01" db="EMBL/GenBank/DDBJ databases">
        <authorList>
            <person name="Jo J.-H."/>
            <person name="Im W.-T."/>
        </authorList>
    </citation>
    <scope>NUCLEOTIDE SEQUENCE</scope>
    <source>
        <strain evidence="8">NA20</strain>
    </source>
</reference>
<dbReference type="PRINTS" id="PR01023">
    <property type="entry name" value="NAFLGMOTY"/>
</dbReference>
<dbReference type="InterPro" id="IPR006665">
    <property type="entry name" value="OmpA-like"/>
</dbReference>
<dbReference type="InterPro" id="IPR028974">
    <property type="entry name" value="TSP_type-3_rpt"/>
</dbReference>
<feature type="signal peptide" evidence="6">
    <location>
        <begin position="1"/>
        <end position="20"/>
    </location>
</feature>
<dbReference type="EMBL" id="JAKLTR010000009">
    <property type="protein sequence ID" value="MCG2615577.1"/>
    <property type="molecule type" value="Genomic_DNA"/>
</dbReference>
<dbReference type="SUPFAM" id="SSF103088">
    <property type="entry name" value="OmpA-like"/>
    <property type="match status" value="1"/>
</dbReference>
<protein>
    <submittedName>
        <fullName evidence="8">OmpA family protein</fullName>
    </submittedName>
</protein>
<keyword evidence="2 6" id="KW-0732">Signal</keyword>
<comment type="caution">
    <text evidence="8">The sequence shown here is derived from an EMBL/GenBank/DDBJ whole genome shotgun (WGS) entry which is preliminary data.</text>
</comment>
<dbReference type="CDD" id="cd07185">
    <property type="entry name" value="OmpA_C-like"/>
    <property type="match status" value="1"/>
</dbReference>
<dbReference type="InterPro" id="IPR006664">
    <property type="entry name" value="OMP_bac"/>
</dbReference>
<dbReference type="InterPro" id="IPR050330">
    <property type="entry name" value="Bact_OuterMem_StrucFunc"/>
</dbReference>
<dbReference type="PANTHER" id="PTHR30329">
    <property type="entry name" value="STATOR ELEMENT OF FLAGELLAR MOTOR COMPLEX"/>
    <property type="match status" value="1"/>
</dbReference>
<feature type="domain" description="OmpA-like" evidence="7">
    <location>
        <begin position="325"/>
        <end position="440"/>
    </location>
</feature>
<proteinExistence type="predicted"/>
<name>A0ABS9KTB6_9BACT</name>
<evidence type="ECO:0000256" key="4">
    <source>
        <dbReference type="ARBA" id="ARBA00023237"/>
    </source>
</evidence>
<dbReference type="SUPFAM" id="SSF103647">
    <property type="entry name" value="TSP type-3 repeat"/>
    <property type="match status" value="1"/>
</dbReference>
<sequence length="440" mass="47666">MKKILVVIVALCFLNSNSFAQDPEVRPAAIGVSFFFNDYLTPSRIRSQSLTKVLADKQWAKTKEMSPGLAVSYFQGFSKHVDFAGTLAGSFVKDALGNGRVLNNQFLLEADASFNLKMVSEKYLVQPYLIAGVGASMYKGSYFGAFIPTGVGMRLNIMDDAALFVTSQYRIPVTKETSNYHLFYQFGVAGRIGKKAEPVVLKPLPPAPPLDTDKDGIIDSLDKCPTVPGLEKYNGCPIPDTDKDGVNDEEDKCPTVPGLAKYQGCPVPDTDKDGINDEEDKCPTVAGVARYQGCPVPDTDGDGVNDEDDRCPSEAGLAENFGCPTLEQFKFNAKKVQFVSGSATLTAAAKVELDKGAVIMSEHPDLKISIEGHTDNTGKEDKNQALSEKRAEAVKAYFVKKGINADRLVTIGYGQSTPIADNKTVQGRAANRRVEFKAAR</sequence>
<evidence type="ECO:0000256" key="6">
    <source>
        <dbReference type="SAM" id="SignalP"/>
    </source>
</evidence>
<feature type="chain" id="PRO_5045286689" evidence="6">
    <location>
        <begin position="21"/>
        <end position="440"/>
    </location>
</feature>
<dbReference type="Gene3D" id="4.10.1080.10">
    <property type="entry name" value="TSP type-3 repeat"/>
    <property type="match status" value="1"/>
</dbReference>
<dbReference type="PRINTS" id="PR01021">
    <property type="entry name" value="OMPADOMAIN"/>
</dbReference>
<dbReference type="InterPro" id="IPR036737">
    <property type="entry name" value="OmpA-like_sf"/>
</dbReference>
<evidence type="ECO:0000256" key="5">
    <source>
        <dbReference type="PROSITE-ProRule" id="PRU00473"/>
    </source>
</evidence>